<dbReference type="EMBL" id="JAFJYH010000036">
    <property type="protein sequence ID" value="KAG4423333.1"/>
    <property type="molecule type" value="Genomic_DNA"/>
</dbReference>
<reference evidence="2" key="1">
    <citation type="submission" date="2021-02" db="EMBL/GenBank/DDBJ databases">
        <title>Genome sequence Cadophora malorum strain M34.</title>
        <authorList>
            <person name="Stefanovic E."/>
            <person name="Vu D."/>
            <person name="Scully C."/>
            <person name="Dijksterhuis J."/>
            <person name="Roader J."/>
            <person name="Houbraken J."/>
        </authorList>
    </citation>
    <scope>NUCLEOTIDE SEQUENCE</scope>
    <source>
        <strain evidence="2">M34</strain>
    </source>
</reference>
<dbReference type="InterPro" id="IPR036291">
    <property type="entry name" value="NAD(P)-bd_dom_sf"/>
</dbReference>
<dbReference type="Pfam" id="PF00106">
    <property type="entry name" value="adh_short"/>
    <property type="match status" value="1"/>
</dbReference>
<accession>A0A8H7WEM6</accession>
<evidence type="ECO:0000256" key="1">
    <source>
        <dbReference type="ARBA" id="ARBA00023002"/>
    </source>
</evidence>
<evidence type="ECO:0000313" key="3">
    <source>
        <dbReference type="Proteomes" id="UP000664132"/>
    </source>
</evidence>
<dbReference type="SUPFAM" id="SSF51735">
    <property type="entry name" value="NAD(P)-binding Rossmann-fold domains"/>
    <property type="match status" value="1"/>
</dbReference>
<dbReference type="Gene3D" id="3.40.50.720">
    <property type="entry name" value="NAD(P)-binding Rossmann-like Domain"/>
    <property type="match status" value="1"/>
</dbReference>
<dbReference type="AlphaFoldDB" id="A0A8H7WEM6"/>
<dbReference type="PANTHER" id="PTHR47534:SF3">
    <property type="entry name" value="ALCOHOL DEHYDROGENASE-LIKE C-TERMINAL DOMAIN-CONTAINING PROTEIN"/>
    <property type="match status" value="1"/>
</dbReference>
<keyword evidence="3" id="KW-1185">Reference proteome</keyword>
<organism evidence="2 3">
    <name type="scientific">Cadophora malorum</name>
    <dbReference type="NCBI Taxonomy" id="108018"/>
    <lineage>
        <taxon>Eukaryota</taxon>
        <taxon>Fungi</taxon>
        <taxon>Dikarya</taxon>
        <taxon>Ascomycota</taxon>
        <taxon>Pezizomycotina</taxon>
        <taxon>Leotiomycetes</taxon>
        <taxon>Helotiales</taxon>
        <taxon>Ploettnerulaceae</taxon>
        <taxon>Cadophora</taxon>
    </lineage>
</organism>
<sequence length="347" mass="37516">MVSIKDIRKSNADFKSSDQASGLVAVFVGSTSGIGMGSLKQFAKNAKAPKIYILGRSKKAAAPLLDEIQKSNPEGKYDFIETEISLIKNVDKACDEIKSKETKVDLVFTSPGYLAFGGRLESEEGIDIPHALRYYSRLRFIYNLLPLLKASPLPRVITILAGGQESAIDINDLEVKNNFTFIKAAENGTTQTTLALEELAKSNPTITFIHKYPGFVNSGVIDRLLATAPGLFTIPATIGRWLILPVVNLFSMTVDEAGERVLFLATSSRYPASKMSGTAGVPLQPGMKVAEASVVKDGVINGVYRVGPNDESAKESPVLPGYRADGVDALVWEKTLSTWERALARSA</sequence>
<dbReference type="InterPro" id="IPR002347">
    <property type="entry name" value="SDR_fam"/>
</dbReference>
<dbReference type="Proteomes" id="UP000664132">
    <property type="component" value="Unassembled WGS sequence"/>
</dbReference>
<protein>
    <recommendedName>
        <fullName evidence="4">Short-chain dehydrogenases/reductase</fullName>
    </recommendedName>
</protein>
<evidence type="ECO:0008006" key="4">
    <source>
        <dbReference type="Google" id="ProtNLM"/>
    </source>
</evidence>
<dbReference type="GO" id="GO:0016491">
    <property type="term" value="F:oxidoreductase activity"/>
    <property type="evidence" value="ECO:0007669"/>
    <property type="project" value="UniProtKB-KW"/>
</dbReference>
<dbReference type="InterPro" id="IPR052228">
    <property type="entry name" value="Sec_Metab_Biosynth_Oxidored"/>
</dbReference>
<name>A0A8H7WEM6_9HELO</name>
<dbReference type="OrthoDB" id="2898509at2759"/>
<keyword evidence="1" id="KW-0560">Oxidoreductase</keyword>
<comment type="caution">
    <text evidence="2">The sequence shown here is derived from an EMBL/GenBank/DDBJ whole genome shotgun (WGS) entry which is preliminary data.</text>
</comment>
<evidence type="ECO:0000313" key="2">
    <source>
        <dbReference type="EMBL" id="KAG4423333.1"/>
    </source>
</evidence>
<proteinExistence type="predicted"/>
<dbReference type="PANTHER" id="PTHR47534">
    <property type="entry name" value="YALI0E05731P"/>
    <property type="match status" value="1"/>
</dbReference>
<gene>
    <name evidence="2" type="ORF">IFR04_003567</name>
</gene>